<comment type="caution">
    <text evidence="1">The sequence shown here is derived from an EMBL/GenBank/DDBJ whole genome shotgun (WGS) entry which is preliminary data.</text>
</comment>
<proteinExistence type="predicted"/>
<reference evidence="1 2" key="1">
    <citation type="submission" date="2014-02" db="EMBL/GenBank/DDBJ databases">
        <title>Draft genome sequence of Lysinibacillus manganicus DSM 26584T.</title>
        <authorList>
            <person name="Zhang F."/>
            <person name="Wang G."/>
            <person name="Zhang L."/>
        </authorList>
    </citation>
    <scope>NUCLEOTIDE SEQUENCE [LARGE SCALE GENOMIC DNA]</scope>
    <source>
        <strain evidence="1 2">DSM 26584</strain>
    </source>
</reference>
<sequence>MHSHFKKWNPYVSPFDPCPPLNVKYYSTPPNLYIGFQPPGLPQYPNASEALRSGTLWPALYSPYPKPNSVEGEEES</sequence>
<dbReference type="Pfam" id="PF11007">
    <property type="entry name" value="CotJA"/>
    <property type="match status" value="1"/>
</dbReference>
<protein>
    <recommendedName>
        <fullName evidence="3">CotJA</fullName>
    </recommendedName>
</protein>
<gene>
    <name evidence="1" type="ORF">CD29_16435</name>
</gene>
<dbReference type="OrthoDB" id="2376696at2"/>
<organism evidence="1 2">
    <name type="scientific">Ureibacillus manganicus DSM 26584</name>
    <dbReference type="NCBI Taxonomy" id="1384049"/>
    <lineage>
        <taxon>Bacteria</taxon>
        <taxon>Bacillati</taxon>
        <taxon>Bacillota</taxon>
        <taxon>Bacilli</taxon>
        <taxon>Bacillales</taxon>
        <taxon>Caryophanaceae</taxon>
        <taxon>Ureibacillus</taxon>
    </lineage>
</organism>
<evidence type="ECO:0000313" key="1">
    <source>
        <dbReference type="EMBL" id="KGR76732.1"/>
    </source>
</evidence>
<dbReference type="STRING" id="1384049.CD29_16435"/>
<dbReference type="EMBL" id="JPVN01000024">
    <property type="protein sequence ID" value="KGR76732.1"/>
    <property type="molecule type" value="Genomic_DNA"/>
</dbReference>
<dbReference type="RefSeq" id="WP_036189004.1">
    <property type="nucleotide sequence ID" value="NZ_AVDA01000024.1"/>
</dbReference>
<name>A0A0A3IPG5_9BACL</name>
<accession>A0A0A3IPG5</accession>
<evidence type="ECO:0008006" key="3">
    <source>
        <dbReference type="Google" id="ProtNLM"/>
    </source>
</evidence>
<evidence type="ECO:0000313" key="2">
    <source>
        <dbReference type="Proteomes" id="UP000030416"/>
    </source>
</evidence>
<dbReference type="eggNOG" id="ENOG50332J6">
    <property type="taxonomic scope" value="Bacteria"/>
</dbReference>
<dbReference type="AlphaFoldDB" id="A0A0A3IPG5"/>
<keyword evidence="2" id="KW-1185">Reference proteome</keyword>
<dbReference type="InterPro" id="IPR020256">
    <property type="entry name" value="Spore_coat_CotJA"/>
</dbReference>
<dbReference type="Proteomes" id="UP000030416">
    <property type="component" value="Unassembled WGS sequence"/>
</dbReference>